<reference evidence="3 4" key="1">
    <citation type="submission" date="2022-03" db="EMBL/GenBank/DDBJ databases">
        <title>Sinomonas sp. isolated from a soil.</title>
        <authorList>
            <person name="Han J."/>
            <person name="Kim D.-U."/>
        </authorList>
    </citation>
    <scope>NUCLEOTIDE SEQUENCE [LARGE SCALE GENOMIC DNA]</scope>
    <source>
        <strain evidence="3 4">5-5</strain>
    </source>
</reference>
<evidence type="ECO:0000313" key="4">
    <source>
        <dbReference type="Proteomes" id="UP001202922"/>
    </source>
</evidence>
<gene>
    <name evidence="3" type="ORF">L0M17_14705</name>
</gene>
<feature type="domain" description="Methyltransferase type 11" evidence="2">
    <location>
        <begin position="63"/>
        <end position="158"/>
    </location>
</feature>
<evidence type="ECO:0000259" key="2">
    <source>
        <dbReference type="Pfam" id="PF08241"/>
    </source>
</evidence>
<dbReference type="InterPro" id="IPR013216">
    <property type="entry name" value="Methyltransf_11"/>
</dbReference>
<dbReference type="GO" id="GO:0032259">
    <property type="term" value="P:methylation"/>
    <property type="evidence" value="ECO:0007669"/>
    <property type="project" value="UniProtKB-KW"/>
</dbReference>
<accession>A0ABS9U3N9</accession>
<dbReference type="PANTHER" id="PTHR44068:SF11">
    <property type="entry name" value="GERANYL DIPHOSPHATE 2-C-METHYLTRANSFERASE"/>
    <property type="match status" value="1"/>
</dbReference>
<dbReference type="GO" id="GO:0008168">
    <property type="term" value="F:methyltransferase activity"/>
    <property type="evidence" value="ECO:0007669"/>
    <property type="project" value="UniProtKB-KW"/>
</dbReference>
<keyword evidence="1" id="KW-0808">Transferase</keyword>
<keyword evidence="3" id="KW-0489">Methyltransferase</keyword>
<dbReference type="Gene3D" id="3.40.50.150">
    <property type="entry name" value="Vaccinia Virus protein VP39"/>
    <property type="match status" value="1"/>
</dbReference>
<sequence length="285" mass="28899">MTAPGRAWGLPAADPAAAKACCAAGYGTDAAALLLGPSYHPGGADLTRRLARELGLGPGSRVLDVAAGQGTTALLLAREFGCAVTGVDLGTRQVERARAAAAREGLGHLASFTVADAEDLPFEDGAFDAVVCECAFCTFPDKAHAAAELARVLAPGGKAGITDLTVRGGRLPEPLTGMAAWVACIADARSPEGYGALLSAAGLDVERSEDHSGAIARMLDRIEARLAVLAMTAPDALASAGIHPAAVRPYTRTVRAQIDAGAIGYGLLTARKTRTPPPTAGGIRP</sequence>
<proteinExistence type="predicted"/>
<name>A0ABS9U3N9_9MICC</name>
<dbReference type="InterPro" id="IPR050447">
    <property type="entry name" value="Erg6_SMT_methyltransf"/>
</dbReference>
<dbReference type="SUPFAM" id="SSF53335">
    <property type="entry name" value="S-adenosyl-L-methionine-dependent methyltransferases"/>
    <property type="match status" value="1"/>
</dbReference>
<protein>
    <submittedName>
        <fullName evidence="3">Class I SAM-dependent methyltransferase</fullName>
    </submittedName>
</protein>
<dbReference type="Proteomes" id="UP001202922">
    <property type="component" value="Unassembled WGS sequence"/>
</dbReference>
<dbReference type="RefSeq" id="WP_241054847.1">
    <property type="nucleotide sequence ID" value="NZ_JAKZBV010000001.1"/>
</dbReference>
<dbReference type="Pfam" id="PF08241">
    <property type="entry name" value="Methyltransf_11"/>
    <property type="match status" value="1"/>
</dbReference>
<evidence type="ECO:0000313" key="3">
    <source>
        <dbReference type="EMBL" id="MCH6471210.1"/>
    </source>
</evidence>
<keyword evidence="4" id="KW-1185">Reference proteome</keyword>
<dbReference type="InterPro" id="IPR029063">
    <property type="entry name" value="SAM-dependent_MTases_sf"/>
</dbReference>
<organism evidence="3 4">
    <name type="scientific">Sinomonas terrae</name>
    <dbReference type="NCBI Taxonomy" id="2908838"/>
    <lineage>
        <taxon>Bacteria</taxon>
        <taxon>Bacillati</taxon>
        <taxon>Actinomycetota</taxon>
        <taxon>Actinomycetes</taxon>
        <taxon>Micrococcales</taxon>
        <taxon>Micrococcaceae</taxon>
        <taxon>Sinomonas</taxon>
    </lineage>
</organism>
<dbReference type="PANTHER" id="PTHR44068">
    <property type="entry name" value="ZGC:194242"/>
    <property type="match status" value="1"/>
</dbReference>
<evidence type="ECO:0000256" key="1">
    <source>
        <dbReference type="ARBA" id="ARBA00022679"/>
    </source>
</evidence>
<dbReference type="EMBL" id="JAKZBV010000001">
    <property type="protein sequence ID" value="MCH6471210.1"/>
    <property type="molecule type" value="Genomic_DNA"/>
</dbReference>
<comment type="caution">
    <text evidence="3">The sequence shown here is derived from an EMBL/GenBank/DDBJ whole genome shotgun (WGS) entry which is preliminary data.</text>
</comment>
<dbReference type="CDD" id="cd02440">
    <property type="entry name" value="AdoMet_MTases"/>
    <property type="match status" value="1"/>
</dbReference>